<dbReference type="CDD" id="cd20336">
    <property type="entry name" value="Rcat_RBR"/>
    <property type="match status" value="1"/>
</dbReference>
<dbReference type="InterPro" id="IPR044066">
    <property type="entry name" value="TRIAD_supradom"/>
</dbReference>
<dbReference type="InterPro" id="IPR006575">
    <property type="entry name" value="RWD_dom"/>
</dbReference>
<dbReference type="Gramene" id="BGIOSGA008851-TA">
    <property type="protein sequence ID" value="BGIOSGA008851-PA"/>
    <property type="gene ID" value="BGIOSGA008851"/>
</dbReference>
<evidence type="ECO:0000259" key="14">
    <source>
        <dbReference type="PROSITE" id="PS50089"/>
    </source>
</evidence>
<dbReference type="InterPro" id="IPR001841">
    <property type="entry name" value="Znf_RING"/>
</dbReference>
<evidence type="ECO:0000256" key="7">
    <source>
        <dbReference type="ARBA" id="ARBA00022723"/>
    </source>
</evidence>
<comment type="cofactor">
    <cofactor evidence="2">
        <name>Zn(2+)</name>
        <dbReference type="ChEBI" id="CHEBI:29105"/>
    </cofactor>
</comment>
<dbReference type="Gene3D" id="1.20.120.1750">
    <property type="match status" value="1"/>
</dbReference>
<dbReference type="PROSITE" id="PS51873">
    <property type="entry name" value="TRIAD"/>
    <property type="match status" value="1"/>
</dbReference>
<dbReference type="InterPro" id="IPR002867">
    <property type="entry name" value="IBR_dom"/>
</dbReference>
<keyword evidence="8" id="KW-0677">Repeat</keyword>
<feature type="region of interest" description="Disordered" evidence="13">
    <location>
        <begin position="1"/>
        <end position="38"/>
    </location>
</feature>
<dbReference type="SMART" id="SM00184">
    <property type="entry name" value="RING"/>
    <property type="match status" value="2"/>
</dbReference>
<evidence type="ECO:0000313" key="17">
    <source>
        <dbReference type="Proteomes" id="UP000007015"/>
    </source>
</evidence>
<evidence type="ECO:0000256" key="8">
    <source>
        <dbReference type="ARBA" id="ARBA00022737"/>
    </source>
</evidence>
<dbReference type="InterPro" id="IPR017907">
    <property type="entry name" value="Znf_RING_CS"/>
</dbReference>
<dbReference type="GO" id="GO:0008270">
    <property type="term" value="F:zinc ion binding"/>
    <property type="evidence" value="ECO:0007669"/>
    <property type="project" value="UniProtKB-KW"/>
</dbReference>
<dbReference type="SUPFAM" id="SSF54495">
    <property type="entry name" value="UBC-like"/>
    <property type="match status" value="1"/>
</dbReference>
<name>B8AGU1_ORYSI</name>
<reference evidence="16 17" key="1">
    <citation type="journal article" date="2005" name="PLoS Biol.">
        <title>The genomes of Oryza sativa: a history of duplications.</title>
        <authorList>
            <person name="Yu J."/>
            <person name="Wang J."/>
            <person name="Lin W."/>
            <person name="Li S."/>
            <person name="Li H."/>
            <person name="Zhou J."/>
            <person name="Ni P."/>
            <person name="Dong W."/>
            <person name="Hu S."/>
            <person name="Zeng C."/>
            <person name="Zhang J."/>
            <person name="Zhang Y."/>
            <person name="Li R."/>
            <person name="Xu Z."/>
            <person name="Li S."/>
            <person name="Li X."/>
            <person name="Zheng H."/>
            <person name="Cong L."/>
            <person name="Lin L."/>
            <person name="Yin J."/>
            <person name="Geng J."/>
            <person name="Li G."/>
            <person name="Shi J."/>
            <person name="Liu J."/>
            <person name="Lv H."/>
            <person name="Li J."/>
            <person name="Wang J."/>
            <person name="Deng Y."/>
            <person name="Ran L."/>
            <person name="Shi X."/>
            <person name="Wang X."/>
            <person name="Wu Q."/>
            <person name="Li C."/>
            <person name="Ren X."/>
            <person name="Wang J."/>
            <person name="Wang X."/>
            <person name="Li D."/>
            <person name="Liu D."/>
            <person name="Zhang X."/>
            <person name="Ji Z."/>
            <person name="Zhao W."/>
            <person name="Sun Y."/>
            <person name="Zhang Z."/>
            <person name="Bao J."/>
            <person name="Han Y."/>
            <person name="Dong L."/>
            <person name="Ji J."/>
            <person name="Chen P."/>
            <person name="Wu S."/>
            <person name="Liu J."/>
            <person name="Xiao Y."/>
            <person name="Bu D."/>
            <person name="Tan J."/>
            <person name="Yang L."/>
            <person name="Ye C."/>
            <person name="Zhang J."/>
            <person name="Xu J."/>
            <person name="Zhou Y."/>
            <person name="Yu Y."/>
            <person name="Zhang B."/>
            <person name="Zhuang S."/>
            <person name="Wei H."/>
            <person name="Liu B."/>
            <person name="Lei M."/>
            <person name="Yu H."/>
            <person name="Li Y."/>
            <person name="Xu H."/>
            <person name="Wei S."/>
            <person name="He X."/>
            <person name="Fang L."/>
            <person name="Zhang Z."/>
            <person name="Zhang Y."/>
            <person name="Huang X."/>
            <person name="Su Z."/>
            <person name="Tong W."/>
            <person name="Li J."/>
            <person name="Tong Z."/>
            <person name="Li S."/>
            <person name="Ye J."/>
            <person name="Wang L."/>
            <person name="Fang L."/>
            <person name="Lei T."/>
            <person name="Chen C."/>
            <person name="Chen H."/>
            <person name="Xu Z."/>
            <person name="Li H."/>
            <person name="Huang H."/>
            <person name="Zhang F."/>
            <person name="Xu H."/>
            <person name="Li N."/>
            <person name="Zhao C."/>
            <person name="Li S."/>
            <person name="Dong L."/>
            <person name="Huang Y."/>
            <person name="Li L."/>
            <person name="Xi Y."/>
            <person name="Qi Q."/>
            <person name="Li W."/>
            <person name="Zhang B."/>
            <person name="Hu W."/>
            <person name="Zhang Y."/>
            <person name="Tian X."/>
            <person name="Jiao Y."/>
            <person name="Liang X."/>
            <person name="Jin J."/>
            <person name="Gao L."/>
            <person name="Zheng W."/>
            <person name="Hao B."/>
            <person name="Liu S."/>
            <person name="Wang W."/>
            <person name="Yuan L."/>
            <person name="Cao M."/>
            <person name="McDermott J."/>
            <person name="Samudrala R."/>
            <person name="Wang J."/>
            <person name="Wong G.K."/>
            <person name="Yang H."/>
        </authorList>
    </citation>
    <scope>NUCLEOTIDE SEQUENCE [LARGE SCALE GENOMIC DNA]</scope>
    <source>
        <strain evidence="17">cv. 93-11</strain>
    </source>
</reference>
<dbReference type="OMA" id="RERATWC"/>
<protein>
    <recommendedName>
        <fullName evidence="5">RBR-type E3 ubiquitin transferase</fullName>
        <ecNumber evidence="5">2.3.2.31</ecNumber>
    </recommendedName>
</protein>
<dbReference type="Proteomes" id="UP000007015">
    <property type="component" value="Chromosome 2"/>
</dbReference>
<evidence type="ECO:0000256" key="4">
    <source>
        <dbReference type="ARBA" id="ARBA00005884"/>
    </source>
</evidence>
<dbReference type="Pfam" id="PF05773">
    <property type="entry name" value="RWD"/>
    <property type="match status" value="1"/>
</dbReference>
<dbReference type="HOGENOM" id="CLU_021364_1_2_1"/>
<evidence type="ECO:0000256" key="3">
    <source>
        <dbReference type="ARBA" id="ARBA00003976"/>
    </source>
</evidence>
<dbReference type="Gene3D" id="3.10.110.10">
    <property type="entry name" value="Ubiquitin Conjugating Enzyme"/>
    <property type="match status" value="1"/>
</dbReference>
<dbReference type="Gene3D" id="3.30.40.10">
    <property type="entry name" value="Zinc/RING finger domain, C3HC4 (zinc finger)"/>
    <property type="match status" value="1"/>
</dbReference>
<comment type="catalytic activity">
    <reaction evidence="1">
        <text>[E2 ubiquitin-conjugating enzyme]-S-ubiquitinyl-L-cysteine + [acceptor protein]-L-lysine = [E2 ubiquitin-conjugating enzyme]-L-cysteine + [acceptor protein]-N(6)-ubiquitinyl-L-lysine.</text>
        <dbReference type="EC" id="2.3.2.31"/>
    </reaction>
</comment>
<sequence length="520" mass="58349">MAAGGSSSNPMSSEASSSAAAAAAGVAVRDVGDDKPLPSAEVDITYWAAQEEAAALLESMAARARGEDDLPEEQLQANNQLQEDEIFVHYTLPDSIRVFLNLRRSGAMVGTDDSENHNGRELYHLAAKWLDEPKVSYLCAALDEVWTELPGQEVIYRWVDWLNSSSWSSIALNDEIVLDPDKTLKIGDERAIARRILVESTIPLMQSYSEKRSHKIFLESLLVCGICLSEDVGRNFIKLPCHHSFCLKCMESHCKIHVKEGNLTQLACPDTNCRNPLLPSVLKSLLRDDGYAQWESFALQKLLDAMPDLVYCPRCSAACLEVDNDAQCPGPDKDVIYASRPQTPSVSPERQKLYSIPEEQLLKEQREIDELINIQEALRDSKQCPRCKMAISKIEGCNKMTCGNCGRFFCYRCNKAIGGYDHFWNGNCDMFEREQDENPQQQDDENFDGDPDEDAELLEPEWVLLTYPCPNCGRRNEKLGTNNHILCIGCRGHYCALCRKGVLRGEQHFGPRGCQQHTED</sequence>
<dbReference type="SUPFAM" id="SSF57850">
    <property type="entry name" value="RING/U-box"/>
    <property type="match status" value="3"/>
</dbReference>
<dbReference type="InterPro" id="IPR013083">
    <property type="entry name" value="Znf_RING/FYVE/PHD"/>
</dbReference>
<feature type="domain" description="RING-type" evidence="15">
    <location>
        <begin position="220"/>
        <end position="432"/>
    </location>
</feature>
<dbReference type="FunFam" id="1.20.120.1750:FF:000097">
    <property type="entry name" value="RBR-type E3 ubiquitin transferase"/>
    <property type="match status" value="1"/>
</dbReference>
<keyword evidence="17" id="KW-1185">Reference proteome</keyword>
<dbReference type="Pfam" id="PF26200">
    <property type="entry name" value="Rcat_RNF216"/>
    <property type="match status" value="1"/>
</dbReference>
<comment type="function">
    <text evidence="3">Might act as an E3 ubiquitin-protein ligase, or as part of E3 complex, which accepts ubiquitin from specific E2 ubiquitin-conjugating enzymes and then transfers it to substrates.</text>
</comment>
<keyword evidence="11" id="KW-0862">Zinc</keyword>
<organism evidence="16 17">
    <name type="scientific">Oryza sativa subsp. indica</name>
    <name type="common">Rice</name>
    <dbReference type="NCBI Taxonomy" id="39946"/>
    <lineage>
        <taxon>Eukaryota</taxon>
        <taxon>Viridiplantae</taxon>
        <taxon>Streptophyta</taxon>
        <taxon>Embryophyta</taxon>
        <taxon>Tracheophyta</taxon>
        <taxon>Spermatophyta</taxon>
        <taxon>Magnoliopsida</taxon>
        <taxon>Liliopsida</taxon>
        <taxon>Poales</taxon>
        <taxon>Poaceae</taxon>
        <taxon>BOP clade</taxon>
        <taxon>Oryzoideae</taxon>
        <taxon>Oryzeae</taxon>
        <taxon>Oryzinae</taxon>
        <taxon>Oryza</taxon>
        <taxon>Oryza sativa</taxon>
    </lineage>
</organism>
<keyword evidence="10" id="KW-0833">Ubl conjugation pathway</keyword>
<dbReference type="EMBL" id="CM000127">
    <property type="protein sequence ID" value="EEC73826.1"/>
    <property type="molecule type" value="Genomic_DNA"/>
</dbReference>
<dbReference type="STRING" id="39946.B8AGU1"/>
<dbReference type="SMART" id="SM00647">
    <property type="entry name" value="IBR"/>
    <property type="match status" value="1"/>
</dbReference>
<evidence type="ECO:0000256" key="11">
    <source>
        <dbReference type="ARBA" id="ARBA00022833"/>
    </source>
</evidence>
<dbReference type="InterPro" id="IPR031127">
    <property type="entry name" value="E3_UB_ligase_RBR"/>
</dbReference>
<dbReference type="PANTHER" id="PTHR11685">
    <property type="entry name" value="RBR FAMILY RING FINGER AND IBR DOMAIN-CONTAINING"/>
    <property type="match status" value="1"/>
</dbReference>
<evidence type="ECO:0000256" key="5">
    <source>
        <dbReference type="ARBA" id="ARBA00012251"/>
    </source>
</evidence>
<dbReference type="AlphaFoldDB" id="B8AGU1"/>
<dbReference type="EC" id="2.3.2.31" evidence="5"/>
<accession>B8AGU1</accession>
<dbReference type="GO" id="GO:0061630">
    <property type="term" value="F:ubiquitin protein ligase activity"/>
    <property type="evidence" value="ECO:0007669"/>
    <property type="project" value="UniProtKB-EC"/>
</dbReference>
<comment type="similarity">
    <text evidence="4">Belongs to the RBR family. Ariadne subfamily.</text>
</comment>
<dbReference type="FunFam" id="3.30.40.10:FF:000358">
    <property type="entry name" value="RBR-type E3 ubiquitin transferase"/>
    <property type="match status" value="1"/>
</dbReference>
<evidence type="ECO:0000256" key="2">
    <source>
        <dbReference type="ARBA" id="ARBA00001947"/>
    </source>
</evidence>
<evidence type="ECO:0000256" key="10">
    <source>
        <dbReference type="ARBA" id="ARBA00022786"/>
    </source>
</evidence>
<proteinExistence type="inferred from homology"/>
<evidence type="ECO:0000313" key="16">
    <source>
        <dbReference type="EMBL" id="EEC73826.1"/>
    </source>
</evidence>
<evidence type="ECO:0000256" key="13">
    <source>
        <dbReference type="SAM" id="MobiDB-lite"/>
    </source>
</evidence>
<feature type="domain" description="RING-type" evidence="14">
    <location>
        <begin position="224"/>
        <end position="269"/>
    </location>
</feature>
<keyword evidence="7" id="KW-0479">Metal-binding</keyword>
<dbReference type="InterPro" id="IPR016135">
    <property type="entry name" value="UBQ-conjugating_enzyme/RWD"/>
</dbReference>
<evidence type="ECO:0000256" key="12">
    <source>
        <dbReference type="PROSITE-ProRule" id="PRU00175"/>
    </source>
</evidence>
<gene>
    <name evidence="16" type="ORF">OsI_08553</name>
</gene>
<keyword evidence="6" id="KW-0808">Transferase</keyword>
<dbReference type="GO" id="GO:0016567">
    <property type="term" value="P:protein ubiquitination"/>
    <property type="evidence" value="ECO:0007669"/>
    <property type="project" value="InterPro"/>
</dbReference>
<evidence type="ECO:0000256" key="9">
    <source>
        <dbReference type="ARBA" id="ARBA00022771"/>
    </source>
</evidence>
<dbReference type="PROSITE" id="PS50089">
    <property type="entry name" value="ZF_RING_2"/>
    <property type="match status" value="1"/>
</dbReference>
<evidence type="ECO:0000256" key="6">
    <source>
        <dbReference type="ARBA" id="ARBA00022679"/>
    </source>
</evidence>
<feature type="compositionally biased region" description="Low complexity" evidence="13">
    <location>
        <begin position="1"/>
        <end position="27"/>
    </location>
</feature>
<dbReference type="PROSITE" id="PS00518">
    <property type="entry name" value="ZF_RING_1"/>
    <property type="match status" value="1"/>
</dbReference>
<keyword evidence="9 12" id="KW-0863">Zinc-finger</keyword>
<evidence type="ECO:0000256" key="1">
    <source>
        <dbReference type="ARBA" id="ARBA00001798"/>
    </source>
</evidence>
<evidence type="ECO:0000259" key="15">
    <source>
        <dbReference type="PROSITE" id="PS51873"/>
    </source>
</evidence>